<evidence type="ECO:0000256" key="1">
    <source>
        <dbReference type="ARBA" id="ARBA00004196"/>
    </source>
</evidence>
<evidence type="ECO:0000313" key="6">
    <source>
        <dbReference type="Proteomes" id="UP000000268"/>
    </source>
</evidence>
<dbReference type="KEGG" id="amr:AM1_4513"/>
<keyword evidence="6" id="KW-1185">Reference proteome</keyword>
<dbReference type="Gene3D" id="1.10.287.470">
    <property type="entry name" value="Helix hairpin bin"/>
    <property type="match status" value="1"/>
</dbReference>
<protein>
    <recommendedName>
        <fullName evidence="7">HlyD family secretion protein</fullName>
    </recommendedName>
</protein>
<dbReference type="AlphaFoldDB" id="B0CG42"/>
<feature type="region of interest" description="Disordered" evidence="4">
    <location>
        <begin position="1"/>
        <end position="31"/>
    </location>
</feature>
<name>B0CG42_ACAM1</name>
<dbReference type="GO" id="GO:0030313">
    <property type="term" value="C:cell envelope"/>
    <property type="evidence" value="ECO:0007669"/>
    <property type="project" value="UniProtKB-SubCell"/>
</dbReference>
<feature type="coiled-coil region" evidence="3">
    <location>
        <begin position="214"/>
        <end position="284"/>
    </location>
</feature>
<dbReference type="PANTHER" id="PTHR32347">
    <property type="entry name" value="EFFLUX SYSTEM COMPONENT YKNX-RELATED"/>
    <property type="match status" value="1"/>
</dbReference>
<dbReference type="EMBL" id="CP000828">
    <property type="protein sequence ID" value="ABW29489.1"/>
    <property type="molecule type" value="Genomic_DNA"/>
</dbReference>
<dbReference type="InterPro" id="IPR050465">
    <property type="entry name" value="UPF0194_transport"/>
</dbReference>
<reference evidence="5 6" key="1">
    <citation type="journal article" date="2008" name="Proc. Natl. Acad. Sci. U.S.A.">
        <title>Niche adaptation and genome expansion in the chlorophyll d-producing cyanobacterium Acaryochloris marina.</title>
        <authorList>
            <person name="Swingley W.D."/>
            <person name="Chen M."/>
            <person name="Cheung P.C."/>
            <person name="Conrad A.L."/>
            <person name="Dejesa L.C."/>
            <person name="Hao J."/>
            <person name="Honchak B.M."/>
            <person name="Karbach L.E."/>
            <person name="Kurdoglu A."/>
            <person name="Lahiri S."/>
            <person name="Mastrian S.D."/>
            <person name="Miyashita H."/>
            <person name="Page L."/>
            <person name="Ramakrishna P."/>
            <person name="Satoh S."/>
            <person name="Sattley W.M."/>
            <person name="Shimada Y."/>
            <person name="Taylor H.L."/>
            <person name="Tomo T."/>
            <person name="Tsuchiya T."/>
            <person name="Wang Z.T."/>
            <person name="Raymond J."/>
            <person name="Mimuro M."/>
            <person name="Blankenship R.E."/>
            <person name="Touchman J.W."/>
        </authorList>
    </citation>
    <scope>NUCLEOTIDE SEQUENCE [LARGE SCALE GENOMIC DNA]</scope>
    <source>
        <strain evidence="6">MBIC 11017</strain>
    </source>
</reference>
<dbReference type="STRING" id="329726.AM1_4513"/>
<feature type="compositionally biased region" description="Polar residues" evidence="4">
    <location>
        <begin position="1"/>
        <end position="16"/>
    </location>
</feature>
<dbReference type="Gene3D" id="2.40.30.170">
    <property type="match status" value="1"/>
</dbReference>
<evidence type="ECO:0000256" key="2">
    <source>
        <dbReference type="ARBA" id="ARBA00023054"/>
    </source>
</evidence>
<gene>
    <name evidence="5" type="ordered locus">AM1_4513</name>
</gene>
<evidence type="ECO:0000256" key="4">
    <source>
        <dbReference type="SAM" id="MobiDB-lite"/>
    </source>
</evidence>
<keyword evidence="2 3" id="KW-0175">Coiled coil</keyword>
<dbReference type="eggNOG" id="COG1566">
    <property type="taxonomic scope" value="Bacteria"/>
</dbReference>
<dbReference type="PANTHER" id="PTHR32347:SF29">
    <property type="entry name" value="UPF0194 MEMBRANE PROTEIN YBHG"/>
    <property type="match status" value="1"/>
</dbReference>
<dbReference type="RefSeq" id="WP_012164802.1">
    <property type="nucleotide sequence ID" value="NC_009925.1"/>
</dbReference>
<evidence type="ECO:0008006" key="7">
    <source>
        <dbReference type="Google" id="ProtNLM"/>
    </source>
</evidence>
<dbReference type="Proteomes" id="UP000000268">
    <property type="component" value="Chromosome"/>
</dbReference>
<organism evidence="5 6">
    <name type="scientific">Acaryochloris marina (strain MBIC 11017)</name>
    <dbReference type="NCBI Taxonomy" id="329726"/>
    <lineage>
        <taxon>Bacteria</taxon>
        <taxon>Bacillati</taxon>
        <taxon>Cyanobacteriota</taxon>
        <taxon>Cyanophyceae</taxon>
        <taxon>Acaryochloridales</taxon>
        <taxon>Acaryochloridaceae</taxon>
        <taxon>Acaryochloris</taxon>
    </lineage>
</organism>
<evidence type="ECO:0000256" key="3">
    <source>
        <dbReference type="SAM" id="Coils"/>
    </source>
</evidence>
<accession>B0CG42</accession>
<dbReference type="HOGENOM" id="CLU_054205_0_0_3"/>
<dbReference type="OrthoDB" id="505354at2"/>
<evidence type="ECO:0000313" key="5">
    <source>
        <dbReference type="EMBL" id="ABW29489.1"/>
    </source>
</evidence>
<proteinExistence type="predicted"/>
<comment type="subcellular location">
    <subcellularLocation>
        <location evidence="1">Cell envelope</location>
    </subcellularLocation>
</comment>
<sequence length="431" mass="47781">MTTGIENFPNNESTYQLDKEKQAPTPSKPLSLPSRQTVFKFLRLGTGIGVLAILGSYLWRSQTSVVSHQAYINAPILSLHSPMQGQLTLNNLIPGETLTAGTQIGQVQNLRTPEIEVNRQQLQSQLRLDQSQLLLLQQKIANRRQLLADFSQKLVLQQNYQATYHTQQIRLQEAQLRDAQHAAKLADVQAERYGSLVKAGVVSRDRADQAITAAQRANEVVRNRQADLNQARAEQAASTNGLQLSGSKTFSLPDIRARELRTEIADLEEQVQVLRTQIEQDNLKIAHISQQLTLRQNAPITVPTDSVVWSVERRGGALGQHVDSGDPLIKLLDCKQVWVDAFMAEEDVRSLQIGSAVNVRLLTDGQQDQIEGRIQSIRSGVGRVVTGQDVALPPPELVKRAVAVRIMLASDDLKPERFCSVGRSVEVVVSR</sequence>